<dbReference type="PROSITE" id="PS51257">
    <property type="entry name" value="PROKAR_LIPOPROTEIN"/>
    <property type="match status" value="1"/>
</dbReference>
<evidence type="ECO:0000256" key="1">
    <source>
        <dbReference type="SAM" id="SignalP"/>
    </source>
</evidence>
<proteinExistence type="predicted"/>
<keyword evidence="5" id="KW-1185">Reference proteome</keyword>
<reference evidence="2 5" key="1">
    <citation type="submission" date="2015-06" db="EMBL/GenBank/DDBJ databases">
        <title>Genome sequence of Pseudoalteromonas carrageenovora.</title>
        <authorList>
            <person name="Xie B.-B."/>
            <person name="Rong J.-C."/>
            <person name="Qin Q.-L."/>
            <person name="Zhang Y.-Z."/>
        </authorList>
    </citation>
    <scope>NUCLEOTIDE SEQUENCE [LARGE SCALE GENOMIC DNA]</scope>
    <source>
        <strain evidence="2 5">IAM 12662</strain>
    </source>
</reference>
<name>A0A2K4X862_PSEVC</name>
<sequence length="349" mass="39481">MYKTLSFLSLMCLFLAACSKQPQPFTSFEDAQTALKSLNTALVQTKTIKIDTLTDEQLVFSDAYLAKRHAIYQSLMDMQLESNQIAQVNYLVIAERFPERYFNWPAQINVLENMLAFDGTKHKPDNIIKWLKLTQDQLDSAKQSNLKLNKVELSLLNSYVDETLKNNKVQGALQSHLRAFSVYLSNYKVRGSVGLRGLANGSEWYQSKLNYFSGAVHSPLEWASLLNKKINMLKVTESISNVDVPKTHEYSFIVQVVKSSKQIPGLGWQSHYLDLPSMAANMNASASNSALMLVMMETDVGIHYHAWTLPQAKVNLIKRLKISPEFAQYLVEDIILYPGQSFSFASTTL</sequence>
<protein>
    <recommendedName>
        <fullName evidence="6">Lipoprotein</fullName>
    </recommendedName>
</protein>
<keyword evidence="1" id="KW-0732">Signal</keyword>
<evidence type="ECO:0008006" key="6">
    <source>
        <dbReference type="Google" id="ProtNLM"/>
    </source>
</evidence>
<evidence type="ECO:0000313" key="2">
    <source>
        <dbReference type="EMBL" id="MBE0382851.1"/>
    </source>
</evidence>
<feature type="signal peptide" evidence="1">
    <location>
        <begin position="1"/>
        <end position="22"/>
    </location>
</feature>
<dbReference type="Proteomes" id="UP000238288">
    <property type="component" value="Chromosome PCAR9a"/>
</dbReference>
<dbReference type="RefSeq" id="WP_104642392.1">
    <property type="nucleotide sequence ID" value="NZ_AQGW01000020.1"/>
</dbReference>
<evidence type="ECO:0000313" key="5">
    <source>
        <dbReference type="Proteomes" id="UP000615003"/>
    </source>
</evidence>
<evidence type="ECO:0000313" key="3">
    <source>
        <dbReference type="EMBL" id="SOU40521.1"/>
    </source>
</evidence>
<feature type="chain" id="PRO_5014386312" description="Lipoprotein" evidence="1">
    <location>
        <begin position="23"/>
        <end position="349"/>
    </location>
</feature>
<dbReference type="AlphaFoldDB" id="A0A2K4X862"/>
<dbReference type="EMBL" id="AQGW01000020">
    <property type="protein sequence ID" value="MBE0382851.1"/>
    <property type="molecule type" value="Genomic_DNA"/>
</dbReference>
<dbReference type="OrthoDB" id="6296161at2"/>
<gene>
    <name evidence="3" type="ORF">PCAR9_A20968</name>
    <name evidence="2" type="ORF">PCARR_a1104</name>
</gene>
<dbReference type="Proteomes" id="UP000615003">
    <property type="component" value="Unassembled WGS sequence"/>
</dbReference>
<accession>A0A2K4X862</accession>
<organism evidence="3 4">
    <name type="scientific">Pseudoalteromonas carrageenovora IAM 12662</name>
    <dbReference type="NCBI Taxonomy" id="1314868"/>
    <lineage>
        <taxon>Bacteria</taxon>
        <taxon>Pseudomonadati</taxon>
        <taxon>Pseudomonadota</taxon>
        <taxon>Gammaproteobacteria</taxon>
        <taxon>Alteromonadales</taxon>
        <taxon>Pseudoalteromonadaceae</taxon>
        <taxon>Pseudoalteromonas</taxon>
    </lineage>
</organism>
<reference evidence="3 4" key="2">
    <citation type="submission" date="2017-11" db="EMBL/GenBank/DDBJ databases">
        <authorList>
            <person name="Han C.G."/>
        </authorList>
    </citation>
    <scope>NUCLEOTIDE SEQUENCE [LARGE SCALE GENOMIC DNA]</scope>
    <source>
        <strain evidence="4">ATCC 43555</strain>
        <strain evidence="3">ATCC43555</strain>
    </source>
</reference>
<dbReference type="GeneID" id="93663184"/>
<dbReference type="EMBL" id="LT965928">
    <property type="protein sequence ID" value="SOU40521.1"/>
    <property type="molecule type" value="Genomic_DNA"/>
</dbReference>
<evidence type="ECO:0000313" key="4">
    <source>
        <dbReference type="Proteomes" id="UP000238288"/>
    </source>
</evidence>